<dbReference type="STRING" id="137265.SAMN05421684_2290"/>
<evidence type="ECO:0000313" key="3">
    <source>
        <dbReference type="Proteomes" id="UP000199632"/>
    </source>
</evidence>
<proteinExistence type="predicted"/>
<evidence type="ECO:0000256" key="1">
    <source>
        <dbReference type="SAM" id="MobiDB-lite"/>
    </source>
</evidence>
<dbReference type="RefSeq" id="WP_176984854.1">
    <property type="nucleotide sequence ID" value="NZ_BOND01000026.1"/>
</dbReference>
<dbReference type="Proteomes" id="UP000199632">
    <property type="component" value="Unassembled WGS sequence"/>
</dbReference>
<sequence length="118" mass="12962">MKINHTRGGGVRGCAADFPNRPRTEKELWDEEVVQESGKHSILDMYRMTEDGEEPGPGTVQPVTEAEALSSVGVAKLTRAHVEALEPLAEERWVGRCAVLHNATGEPEELCFWGFSGD</sequence>
<organism evidence="2 3">
    <name type="scientific">Asanoa ishikariensis</name>
    <dbReference type="NCBI Taxonomy" id="137265"/>
    <lineage>
        <taxon>Bacteria</taxon>
        <taxon>Bacillati</taxon>
        <taxon>Actinomycetota</taxon>
        <taxon>Actinomycetes</taxon>
        <taxon>Micromonosporales</taxon>
        <taxon>Micromonosporaceae</taxon>
        <taxon>Asanoa</taxon>
    </lineage>
</organism>
<evidence type="ECO:0000313" key="2">
    <source>
        <dbReference type="EMBL" id="SDY91758.1"/>
    </source>
</evidence>
<dbReference type="EMBL" id="FNQB01000001">
    <property type="protein sequence ID" value="SDY91758.1"/>
    <property type="molecule type" value="Genomic_DNA"/>
</dbReference>
<gene>
    <name evidence="2" type="ORF">SAMN05421684_2290</name>
</gene>
<name>A0A1H3NSI7_9ACTN</name>
<accession>A0A1H3NSI7</accession>
<dbReference type="AlphaFoldDB" id="A0A1H3NSI7"/>
<keyword evidence="3" id="KW-1185">Reference proteome</keyword>
<protein>
    <submittedName>
        <fullName evidence="2">Uncharacterized protein</fullName>
    </submittedName>
</protein>
<reference evidence="3" key="1">
    <citation type="submission" date="2016-10" db="EMBL/GenBank/DDBJ databases">
        <authorList>
            <person name="Varghese N."/>
            <person name="Submissions S."/>
        </authorList>
    </citation>
    <scope>NUCLEOTIDE SEQUENCE [LARGE SCALE GENOMIC DNA]</scope>
    <source>
        <strain evidence="3">DSM 44718</strain>
    </source>
</reference>
<feature type="region of interest" description="Disordered" evidence="1">
    <location>
        <begin position="1"/>
        <end position="23"/>
    </location>
</feature>